<dbReference type="Proteomes" id="UP000053573">
    <property type="component" value="Unassembled WGS sequence"/>
</dbReference>
<evidence type="ECO:0000256" key="1">
    <source>
        <dbReference type="SAM" id="Phobius"/>
    </source>
</evidence>
<accession>A0A0H1BRB5</accession>
<proteinExistence type="predicted"/>
<sequence length="82" mass="9123">CALALPPTPLRSSNHPLTPAAVLLLSAFFRLSRAAWPRRHIDQTRHILPLCAILIPCSCTSLAFVELNGWFFGVLHRLIEPP</sequence>
<gene>
    <name evidence="2" type="ORF">EMPG_11505</name>
</gene>
<dbReference type="EMBL" id="LDEV01000259">
    <property type="protein sequence ID" value="KLJ13547.1"/>
    <property type="molecule type" value="Genomic_DNA"/>
</dbReference>
<comment type="caution">
    <text evidence="2">The sequence shown here is derived from an EMBL/GenBank/DDBJ whole genome shotgun (WGS) entry which is preliminary data.</text>
</comment>
<keyword evidence="1" id="KW-0812">Transmembrane</keyword>
<feature type="non-terminal residue" evidence="2">
    <location>
        <position position="1"/>
    </location>
</feature>
<feature type="non-terminal residue" evidence="2">
    <location>
        <position position="82"/>
    </location>
</feature>
<reference evidence="3" key="1">
    <citation type="journal article" date="2015" name="PLoS Genet.">
        <title>The dynamic genome and transcriptome of the human fungal pathogen Blastomyces and close relative Emmonsia.</title>
        <authorList>
            <person name="Munoz J.F."/>
            <person name="Gauthier G.M."/>
            <person name="Desjardins C.A."/>
            <person name="Gallo J.E."/>
            <person name="Holder J."/>
            <person name="Sullivan T.D."/>
            <person name="Marty A.J."/>
            <person name="Carmen J.C."/>
            <person name="Chen Z."/>
            <person name="Ding L."/>
            <person name="Gujja S."/>
            <person name="Magrini V."/>
            <person name="Misas E."/>
            <person name="Mitreva M."/>
            <person name="Priest M."/>
            <person name="Saif S."/>
            <person name="Whiston E.A."/>
            <person name="Young S."/>
            <person name="Zeng Q."/>
            <person name="Goldman W.E."/>
            <person name="Mardis E.R."/>
            <person name="Taylor J.W."/>
            <person name="McEwen J.G."/>
            <person name="Clay O.K."/>
            <person name="Klein B.S."/>
            <person name="Cuomo C.A."/>
        </authorList>
    </citation>
    <scope>NUCLEOTIDE SEQUENCE [LARGE SCALE GENOMIC DNA]</scope>
    <source>
        <strain evidence="3">UAMH 139</strain>
    </source>
</reference>
<evidence type="ECO:0000313" key="3">
    <source>
        <dbReference type="Proteomes" id="UP000053573"/>
    </source>
</evidence>
<evidence type="ECO:0000313" key="2">
    <source>
        <dbReference type="EMBL" id="KLJ13547.1"/>
    </source>
</evidence>
<feature type="transmembrane region" description="Helical" evidence="1">
    <location>
        <begin position="48"/>
        <end position="72"/>
    </location>
</feature>
<organism evidence="2 3">
    <name type="scientific">Blastomyces silverae</name>
    <dbReference type="NCBI Taxonomy" id="2060906"/>
    <lineage>
        <taxon>Eukaryota</taxon>
        <taxon>Fungi</taxon>
        <taxon>Dikarya</taxon>
        <taxon>Ascomycota</taxon>
        <taxon>Pezizomycotina</taxon>
        <taxon>Eurotiomycetes</taxon>
        <taxon>Eurotiomycetidae</taxon>
        <taxon>Onygenales</taxon>
        <taxon>Ajellomycetaceae</taxon>
        <taxon>Blastomyces</taxon>
    </lineage>
</organism>
<keyword evidence="3" id="KW-1185">Reference proteome</keyword>
<keyword evidence="1" id="KW-0472">Membrane</keyword>
<protein>
    <submittedName>
        <fullName evidence="2">Uncharacterized protein</fullName>
    </submittedName>
</protein>
<keyword evidence="1" id="KW-1133">Transmembrane helix</keyword>
<name>A0A0H1BRB5_9EURO</name>
<dbReference type="AlphaFoldDB" id="A0A0H1BRB5"/>
<feature type="transmembrane region" description="Helical" evidence="1">
    <location>
        <begin position="17"/>
        <end position="36"/>
    </location>
</feature>